<dbReference type="Proteomes" id="UP001347796">
    <property type="component" value="Unassembled WGS sequence"/>
</dbReference>
<dbReference type="SUPFAM" id="SSF51445">
    <property type="entry name" value="(Trans)glycosidases"/>
    <property type="match status" value="1"/>
</dbReference>
<feature type="domain" description="Glycosyl hydrolase-like 10" evidence="3">
    <location>
        <begin position="37"/>
        <end position="340"/>
    </location>
</feature>
<dbReference type="Gene3D" id="3.20.20.80">
    <property type="entry name" value="Glycosidases"/>
    <property type="match status" value="1"/>
</dbReference>
<dbReference type="Pfam" id="PF02638">
    <property type="entry name" value="GHL10"/>
    <property type="match status" value="1"/>
</dbReference>
<feature type="signal peptide" evidence="2">
    <location>
        <begin position="1"/>
        <end position="25"/>
    </location>
</feature>
<dbReference type="InterPro" id="IPR052177">
    <property type="entry name" value="Divisome_Glycosyl_Hydrolase"/>
</dbReference>
<dbReference type="PANTHER" id="PTHR43405:SF1">
    <property type="entry name" value="GLYCOSYL HYDROLASE DIGH"/>
    <property type="match status" value="1"/>
</dbReference>
<sequence>MTTTMRSLLFVCSYLILCLQCGIWGLKPIGADWPTREFRAAWVATVADIDWPISSRHTSNQQQNEMIVLLDKLQDLNFNAVVFQVRCAGDAMYHSQIEPWSRYLTGVQGKAPSPYYDPLDFVVNEAHKRNMEVHAWFNPYRANTSPSRSGLAKNHMAIEYPQYAYTYGSDIYMDPGAKPVQDRAHDVIMDVVKRYNVDGVHMDDYFYPYPVSGVSFPDSHTYNAYRSAGGRLSHDNWRRENVNNLIQRLYSSIKTLKNDVKFGLSPFGIWKSGYPSGIVGFSSYDSQYADSRKWFMEGWVDYMNPQLYWRIDPPKQSYTHLMDWWLQQNTKHRHFYAGCYAGRVVNGGWPVSEIRRQVEESRDRNNQLSLGNVFFSAKYFRDNSKGLADMFKSDLYTVPALAPEMSWLNSTVPPPPSNVQASGNTVSWSPDSSGAVRSWAVYLQQADNWNLVKVLNKDTTGYTGLRGQYAITAVNRLSTESDAVIINVNSDQPVIG</sequence>
<evidence type="ECO:0000313" key="5">
    <source>
        <dbReference type="Proteomes" id="UP001347796"/>
    </source>
</evidence>
<gene>
    <name evidence="4" type="ORF">SNE40_003229</name>
</gene>
<dbReference type="EMBL" id="JAZGQO010000002">
    <property type="protein sequence ID" value="KAK6191576.1"/>
    <property type="molecule type" value="Genomic_DNA"/>
</dbReference>
<comment type="caution">
    <text evidence="4">The sequence shown here is derived from an EMBL/GenBank/DDBJ whole genome shotgun (WGS) entry which is preliminary data.</text>
</comment>
<protein>
    <recommendedName>
        <fullName evidence="3">Glycosyl hydrolase-like 10 domain-containing protein</fullName>
    </recommendedName>
</protein>
<accession>A0AAN8K9B5</accession>
<proteinExistence type="predicted"/>
<dbReference type="InterPro" id="IPR003790">
    <property type="entry name" value="GHL10"/>
</dbReference>
<organism evidence="4 5">
    <name type="scientific">Patella caerulea</name>
    <name type="common">Rayed Mediterranean limpet</name>
    <dbReference type="NCBI Taxonomy" id="87958"/>
    <lineage>
        <taxon>Eukaryota</taxon>
        <taxon>Metazoa</taxon>
        <taxon>Spiralia</taxon>
        <taxon>Lophotrochozoa</taxon>
        <taxon>Mollusca</taxon>
        <taxon>Gastropoda</taxon>
        <taxon>Patellogastropoda</taxon>
        <taxon>Patelloidea</taxon>
        <taxon>Patellidae</taxon>
        <taxon>Patella</taxon>
    </lineage>
</organism>
<reference evidence="4 5" key="1">
    <citation type="submission" date="2024-01" db="EMBL/GenBank/DDBJ databases">
        <title>The genome of the rayed Mediterranean limpet Patella caerulea (Linnaeus, 1758).</title>
        <authorList>
            <person name="Anh-Thu Weber A."/>
            <person name="Halstead-Nussloch G."/>
        </authorList>
    </citation>
    <scope>NUCLEOTIDE SEQUENCE [LARGE SCALE GENOMIC DNA]</scope>
    <source>
        <strain evidence="4">AATW-2023a</strain>
        <tissue evidence="4">Whole specimen</tissue>
    </source>
</reference>
<feature type="chain" id="PRO_5042847790" description="Glycosyl hydrolase-like 10 domain-containing protein" evidence="2">
    <location>
        <begin position="26"/>
        <end position="496"/>
    </location>
</feature>
<evidence type="ECO:0000256" key="1">
    <source>
        <dbReference type="ARBA" id="ARBA00022729"/>
    </source>
</evidence>
<name>A0AAN8K9B5_PATCE</name>
<evidence type="ECO:0000313" key="4">
    <source>
        <dbReference type="EMBL" id="KAK6191576.1"/>
    </source>
</evidence>
<evidence type="ECO:0000256" key="2">
    <source>
        <dbReference type="SAM" id="SignalP"/>
    </source>
</evidence>
<keyword evidence="5" id="KW-1185">Reference proteome</keyword>
<keyword evidence="1 2" id="KW-0732">Signal</keyword>
<dbReference type="InterPro" id="IPR017853">
    <property type="entry name" value="GH"/>
</dbReference>
<dbReference type="PANTHER" id="PTHR43405">
    <property type="entry name" value="GLYCOSYL HYDROLASE DIGH"/>
    <property type="match status" value="1"/>
</dbReference>
<evidence type="ECO:0000259" key="3">
    <source>
        <dbReference type="Pfam" id="PF02638"/>
    </source>
</evidence>
<dbReference type="AlphaFoldDB" id="A0AAN8K9B5"/>